<evidence type="ECO:0000313" key="2">
    <source>
        <dbReference type="Proteomes" id="UP000504633"/>
    </source>
</evidence>
<proteinExistence type="predicted"/>
<evidence type="ECO:0000256" key="1">
    <source>
        <dbReference type="SAM" id="MobiDB-lite"/>
    </source>
</evidence>
<dbReference type="Proteomes" id="UP000504633">
    <property type="component" value="Unplaced"/>
</dbReference>
<name>A0A6J1LHJ3_DROHY</name>
<organism evidence="2 3">
    <name type="scientific">Drosophila hydei</name>
    <name type="common">Fruit fly</name>
    <dbReference type="NCBI Taxonomy" id="7224"/>
    <lineage>
        <taxon>Eukaryota</taxon>
        <taxon>Metazoa</taxon>
        <taxon>Ecdysozoa</taxon>
        <taxon>Arthropoda</taxon>
        <taxon>Hexapoda</taxon>
        <taxon>Insecta</taxon>
        <taxon>Pterygota</taxon>
        <taxon>Neoptera</taxon>
        <taxon>Endopterygota</taxon>
        <taxon>Diptera</taxon>
        <taxon>Brachycera</taxon>
        <taxon>Muscomorpha</taxon>
        <taxon>Ephydroidea</taxon>
        <taxon>Drosophilidae</taxon>
        <taxon>Drosophila</taxon>
    </lineage>
</organism>
<protein>
    <submittedName>
        <fullName evidence="3">Uncharacterized protein LOC111596577</fullName>
    </submittedName>
</protein>
<gene>
    <name evidence="3" type="primary">LOC111596577</name>
</gene>
<keyword evidence="2" id="KW-1185">Reference proteome</keyword>
<dbReference type="GeneID" id="111596577"/>
<dbReference type="RefSeq" id="XP_023166618.2">
    <property type="nucleotide sequence ID" value="XM_023310850.2"/>
</dbReference>
<dbReference type="OMA" id="HNVQCTL"/>
<dbReference type="OrthoDB" id="8063088at2759"/>
<accession>A0A6J1LHJ3</accession>
<evidence type="ECO:0000313" key="3">
    <source>
        <dbReference type="RefSeq" id="XP_023166618.2"/>
    </source>
</evidence>
<reference evidence="3" key="1">
    <citation type="submission" date="2025-08" db="UniProtKB">
        <authorList>
            <consortium name="RefSeq"/>
        </authorList>
    </citation>
    <scope>IDENTIFICATION</scope>
    <source>
        <strain evidence="3">15085-1641.00</strain>
        <tissue evidence="3">Whole body</tissue>
    </source>
</reference>
<sequence length="220" mass="23778">MPLLLAANKFQSGFWSQLLHTPQARQASVADTTTFKAIISDFKENLGALGMMTQTRILLLFLLSLCIGQLQAAPIICGSDAQASVKSTDAAEVTPKPNEVNQFLHNVQCTLEKAKPWIDDLETEAKRLEETAKRVGLSIVTRFGDLIDTLLGTVGDRKRIASADSAKITTPATPSENPERDVVPATDLELGQVTHSTESPTNGLAPNEAENEITNVEPLK</sequence>
<feature type="region of interest" description="Disordered" evidence="1">
    <location>
        <begin position="165"/>
        <end position="220"/>
    </location>
</feature>
<feature type="compositionally biased region" description="Polar residues" evidence="1">
    <location>
        <begin position="193"/>
        <end position="204"/>
    </location>
</feature>
<feature type="compositionally biased region" description="Polar residues" evidence="1">
    <location>
        <begin position="167"/>
        <end position="176"/>
    </location>
</feature>
<dbReference type="KEGG" id="dhe:111596577"/>
<dbReference type="AlphaFoldDB" id="A0A6J1LHJ3"/>